<keyword evidence="1" id="KW-1133">Transmembrane helix</keyword>
<protein>
    <submittedName>
        <fullName evidence="2">Uncharacterized protein</fullName>
    </submittedName>
</protein>
<accession>A0ABX0NKF8</accession>
<keyword evidence="1" id="KW-0812">Transmembrane</keyword>
<dbReference type="EMBL" id="WHJG01000089">
    <property type="protein sequence ID" value="NHZ84101.1"/>
    <property type="molecule type" value="Genomic_DNA"/>
</dbReference>
<reference evidence="2 3" key="1">
    <citation type="submission" date="2019-10" db="EMBL/GenBank/DDBJ databases">
        <title>Taxonomy of Antarctic Massilia spp.: description of Massilia rubra sp. nov., Massilia aquatica sp. nov., Massilia mucilaginosa sp. nov., Massilia frigida sp. nov. isolated from streams, lakes and regoliths.</title>
        <authorList>
            <person name="Holochova P."/>
            <person name="Sedlacek I."/>
            <person name="Kralova S."/>
            <person name="Maslanova I."/>
            <person name="Busse H.-J."/>
            <person name="Stankova E."/>
            <person name="Vrbovska V."/>
            <person name="Kovarovic V."/>
            <person name="Bartak M."/>
            <person name="Svec P."/>
            <person name="Pantucek R."/>
        </authorList>
    </citation>
    <scope>NUCLEOTIDE SEQUENCE [LARGE SCALE GENOMIC DNA]</scope>
    <source>
        <strain evidence="2 3">CCM 8695</strain>
    </source>
</reference>
<evidence type="ECO:0000313" key="2">
    <source>
        <dbReference type="EMBL" id="NHZ84101.1"/>
    </source>
</evidence>
<keyword evidence="1" id="KW-0472">Membrane</keyword>
<sequence>MKWDFVVGAFYLFSINSVFIAVSMVLVTVTGFLHLPHRNFIDRHVERRVKTALLVIVLATTIPSAYLAFGLVRAEVFRTNAKAFIKREFQFKHTSVVGLALAPESKTIEVTLTGDPIEQPALDVLKDRLANSRLAGASLVVHQGASQNVDVAQLKEGVLADLYRTNIDTLRERDVTILELRSRLDAHKRAGEVGGRETASVLRELRAQYPTLRKAMVGYGQALTSDDKPDAASGIPAGPGIAVVPFLSLTMSSALSRHERERLERWFKARVENQNASVTVNVVQKARDR</sequence>
<name>A0ABX0NKF8_9BURK</name>
<dbReference type="Proteomes" id="UP000621455">
    <property type="component" value="Unassembled WGS sequence"/>
</dbReference>
<organism evidence="2 3">
    <name type="scientific">Massilia frigida</name>
    <dbReference type="NCBI Taxonomy" id="2609281"/>
    <lineage>
        <taxon>Bacteria</taxon>
        <taxon>Pseudomonadati</taxon>
        <taxon>Pseudomonadota</taxon>
        <taxon>Betaproteobacteria</taxon>
        <taxon>Burkholderiales</taxon>
        <taxon>Oxalobacteraceae</taxon>
        <taxon>Telluria group</taxon>
        <taxon>Massilia</taxon>
    </lineage>
</organism>
<proteinExistence type="predicted"/>
<feature type="transmembrane region" description="Helical" evidence="1">
    <location>
        <begin position="6"/>
        <end position="33"/>
    </location>
</feature>
<gene>
    <name evidence="2" type="ORF">F2P44_33320</name>
</gene>
<comment type="caution">
    <text evidence="2">The sequence shown here is derived from an EMBL/GenBank/DDBJ whole genome shotgun (WGS) entry which is preliminary data.</text>
</comment>
<evidence type="ECO:0000256" key="1">
    <source>
        <dbReference type="SAM" id="Phobius"/>
    </source>
</evidence>
<evidence type="ECO:0000313" key="3">
    <source>
        <dbReference type="Proteomes" id="UP000621455"/>
    </source>
</evidence>
<feature type="transmembrane region" description="Helical" evidence="1">
    <location>
        <begin position="53"/>
        <end position="72"/>
    </location>
</feature>
<keyword evidence="3" id="KW-1185">Reference proteome</keyword>